<dbReference type="VEuPathDB" id="AmoebaDB:NF0087540"/>
<comment type="caution">
    <text evidence="1">The sequence shown here is derived from an EMBL/GenBank/DDBJ whole genome shotgun (WGS) entry which is preliminary data.</text>
</comment>
<proteinExistence type="predicted"/>
<dbReference type="VEuPathDB" id="AmoebaDB:FDP41_002788"/>
<evidence type="ECO:0000313" key="2">
    <source>
        <dbReference type="Proteomes" id="UP000444721"/>
    </source>
</evidence>
<dbReference type="RefSeq" id="XP_044562986.1">
    <property type="nucleotide sequence ID" value="XM_044706020.1"/>
</dbReference>
<dbReference type="EMBL" id="VFQX01000030">
    <property type="protein sequence ID" value="KAF0978273.1"/>
    <property type="molecule type" value="Genomic_DNA"/>
</dbReference>
<gene>
    <name evidence="1" type="ORF">FDP41_002788</name>
</gene>
<dbReference type="OrthoDB" id="10372160at2759"/>
<dbReference type="Proteomes" id="UP000444721">
    <property type="component" value="Unassembled WGS sequence"/>
</dbReference>
<sequence length="256" mass="29790">MNFSSSHQKQQLRRHVPSSEGNLSLNNVLSQLLLGNNPSKNIFMVLLSSILSIYLTQYTMKKINSFRKLMNENPLFLIWGVLNVLSGRKFFDNNRLTHNDTNNSNHIQQTEVKSTSPRKGLFNLFSRKKHIQHVDSKPKTIIEETMQIDEDEVDEDVYYIKLYRQRNAKQAENVIPANLSQLALNAGTLFNRVKQYVTAEDILEQNQRRLATNNSTTEFTEYFVNNPNDSRSYRPDFNFPTYDTFQTNSETVLPKM</sequence>
<dbReference type="AlphaFoldDB" id="A0A6A5BJY7"/>
<dbReference type="GeneID" id="68110006"/>
<dbReference type="VEuPathDB" id="AmoebaDB:NfTy_056560"/>
<organism evidence="1 2">
    <name type="scientific">Naegleria fowleri</name>
    <name type="common">Brain eating amoeba</name>
    <dbReference type="NCBI Taxonomy" id="5763"/>
    <lineage>
        <taxon>Eukaryota</taxon>
        <taxon>Discoba</taxon>
        <taxon>Heterolobosea</taxon>
        <taxon>Tetramitia</taxon>
        <taxon>Eutetramitia</taxon>
        <taxon>Vahlkampfiidae</taxon>
        <taxon>Naegleria</taxon>
    </lineage>
</organism>
<reference evidence="1 2" key="1">
    <citation type="journal article" date="2019" name="Sci. Rep.">
        <title>Nanopore sequencing improves the draft genome of the human pathogenic amoeba Naegleria fowleri.</title>
        <authorList>
            <person name="Liechti N."/>
            <person name="Schurch N."/>
            <person name="Bruggmann R."/>
            <person name="Wittwer M."/>
        </authorList>
    </citation>
    <scope>NUCLEOTIDE SEQUENCE [LARGE SCALE GENOMIC DNA]</scope>
    <source>
        <strain evidence="1 2">ATCC 30894</strain>
    </source>
</reference>
<protein>
    <submittedName>
        <fullName evidence="1">Uncharacterized protein</fullName>
    </submittedName>
</protein>
<name>A0A6A5BJY7_NAEFO</name>
<keyword evidence="2" id="KW-1185">Reference proteome</keyword>
<accession>A0A6A5BJY7</accession>
<evidence type="ECO:0000313" key="1">
    <source>
        <dbReference type="EMBL" id="KAF0978273.1"/>
    </source>
</evidence>